<name>A0A7T4N9Y9_9BURK</name>
<gene>
    <name evidence="1" type="ORF">I6I06_28695</name>
</gene>
<geneLocation type="plasmid" evidence="1 2">
    <name>unnamed</name>
</geneLocation>
<dbReference type="AlphaFoldDB" id="A0A7T4N9Y9"/>
<dbReference type="EMBL" id="CP066077">
    <property type="protein sequence ID" value="QQC67959.1"/>
    <property type="molecule type" value="Genomic_DNA"/>
</dbReference>
<keyword evidence="1" id="KW-0614">Plasmid</keyword>
<dbReference type="Proteomes" id="UP000595610">
    <property type="component" value="Plasmid unnamed"/>
</dbReference>
<dbReference type="KEGG" id="pgis:I6I06_28695"/>
<protein>
    <submittedName>
        <fullName evidence="1">Uncharacterized protein</fullName>
    </submittedName>
</protein>
<evidence type="ECO:0000313" key="2">
    <source>
        <dbReference type="Proteomes" id="UP000595610"/>
    </source>
</evidence>
<keyword evidence="2" id="KW-1185">Reference proteome</keyword>
<evidence type="ECO:0000313" key="1">
    <source>
        <dbReference type="EMBL" id="QQC67959.1"/>
    </source>
</evidence>
<proteinExistence type="predicted"/>
<reference evidence="1 2" key="1">
    <citation type="submission" date="2020-12" db="EMBL/GenBank/DDBJ databases">
        <title>FDA dAtabase for Regulatory Grade micrObial Sequences (FDA-ARGOS): Supporting development and validation of Infectious Disease Dx tests.</title>
        <authorList>
            <person name="Nelson B."/>
            <person name="Plummer A."/>
            <person name="Tallon L."/>
            <person name="Sadzewicz L."/>
            <person name="Zhao X."/>
            <person name="Boylan J."/>
            <person name="Ott S."/>
            <person name="Bowen H."/>
            <person name="Vavikolanu K."/>
            <person name="Mehta A."/>
            <person name="Aluvathingal J."/>
            <person name="Nadendla S."/>
            <person name="Myers T."/>
            <person name="Yan Y."/>
            <person name="Sichtig H."/>
        </authorList>
    </citation>
    <scope>NUCLEOTIDE SEQUENCE [LARGE SCALE GENOMIC DNA]</scope>
    <source>
        <strain evidence="1 2">FDAARGOS_1049</strain>
        <plasmid evidence="1 2">unnamed</plasmid>
    </source>
</reference>
<accession>A0A7T4N9Y9</accession>
<sequence>MNPLLAVTALSATSERVVPLKAGFDQFFLNRPDFHHLGCNSAPPSHLKWERLAEIENGVERLLFGGGHIGVDRLTSAKADDATPALGDRMTVC</sequence>
<organism evidence="1 2">
    <name type="scientific">Paraburkholderia ginsengisoli</name>
    <dbReference type="NCBI Taxonomy" id="311231"/>
    <lineage>
        <taxon>Bacteria</taxon>
        <taxon>Pseudomonadati</taxon>
        <taxon>Pseudomonadota</taxon>
        <taxon>Betaproteobacteria</taxon>
        <taxon>Burkholderiales</taxon>
        <taxon>Burkholderiaceae</taxon>
        <taxon>Paraburkholderia</taxon>
    </lineage>
</organism>
<dbReference type="RefSeq" id="WP_157004279.1">
    <property type="nucleotide sequence ID" value="NZ_CP066077.1"/>
</dbReference>